<evidence type="ECO:0000313" key="1">
    <source>
        <dbReference type="EMBL" id="CAI8056535.1"/>
    </source>
</evidence>
<dbReference type="EMBL" id="CASHTH010004369">
    <property type="protein sequence ID" value="CAI8056535.1"/>
    <property type="molecule type" value="Genomic_DNA"/>
</dbReference>
<gene>
    <name evidence="1" type="ORF">GBAR_LOCUS30807</name>
</gene>
<proteinExistence type="predicted"/>
<evidence type="ECO:0000313" key="2">
    <source>
        <dbReference type="Proteomes" id="UP001174909"/>
    </source>
</evidence>
<reference evidence="1" key="1">
    <citation type="submission" date="2023-03" db="EMBL/GenBank/DDBJ databases">
        <authorList>
            <person name="Steffen K."/>
            <person name="Cardenas P."/>
        </authorList>
    </citation>
    <scope>NUCLEOTIDE SEQUENCE</scope>
</reference>
<accession>A0AA35TXY4</accession>
<keyword evidence="2" id="KW-1185">Reference proteome</keyword>
<protein>
    <recommendedName>
        <fullName evidence="3">Death domain-containing protein</fullName>
    </recommendedName>
</protein>
<organism evidence="1 2">
    <name type="scientific">Geodia barretti</name>
    <name type="common">Barrett's horny sponge</name>
    <dbReference type="NCBI Taxonomy" id="519541"/>
    <lineage>
        <taxon>Eukaryota</taxon>
        <taxon>Metazoa</taxon>
        <taxon>Porifera</taxon>
        <taxon>Demospongiae</taxon>
        <taxon>Heteroscleromorpha</taxon>
        <taxon>Tetractinellida</taxon>
        <taxon>Astrophorina</taxon>
        <taxon>Geodiidae</taxon>
        <taxon>Geodia</taxon>
    </lineage>
</organism>
<dbReference type="AlphaFoldDB" id="A0AA35TXY4"/>
<evidence type="ECO:0008006" key="3">
    <source>
        <dbReference type="Google" id="ProtNLM"/>
    </source>
</evidence>
<name>A0AA35TXY4_GEOBA</name>
<sequence length="213" mass="24219">MAGRRTPQYLAVQENLVMLQRTLRGTDEAEDSLLAIFKSRGWLDQLAKTKADGLIRKALSKIENKVENYELFIEMLQEVSGIDKAVEEITKRCPTRPQKDLGTTGNRKPEDFAGFPEPKLVNLINIVGVRVKVKWKSMGLGLGFKGWELNGIYTTKCRELDPPQECMTEVFSQWLSGLKSEYSWKKLAEILVLPAVNETELLGHMYKELTSKK</sequence>
<dbReference type="Proteomes" id="UP001174909">
    <property type="component" value="Unassembled WGS sequence"/>
</dbReference>
<comment type="caution">
    <text evidence="1">The sequence shown here is derived from an EMBL/GenBank/DDBJ whole genome shotgun (WGS) entry which is preliminary data.</text>
</comment>